<evidence type="ECO:0000313" key="1">
    <source>
        <dbReference type="EMBL" id="KIK92403.1"/>
    </source>
</evidence>
<gene>
    <name evidence="1" type="ORF">PAXRUDRAFT_92750</name>
</gene>
<name>A0A0D0DLW3_9AGAM</name>
<reference evidence="2" key="2">
    <citation type="submission" date="2015-01" db="EMBL/GenBank/DDBJ databases">
        <title>Evolutionary Origins and Diversification of the Mycorrhizal Mutualists.</title>
        <authorList>
            <consortium name="DOE Joint Genome Institute"/>
            <consortium name="Mycorrhizal Genomics Consortium"/>
            <person name="Kohler A."/>
            <person name="Kuo A."/>
            <person name="Nagy L.G."/>
            <person name="Floudas D."/>
            <person name="Copeland A."/>
            <person name="Barry K.W."/>
            <person name="Cichocki N."/>
            <person name="Veneault-Fourrey C."/>
            <person name="LaButti K."/>
            <person name="Lindquist E.A."/>
            <person name="Lipzen A."/>
            <person name="Lundell T."/>
            <person name="Morin E."/>
            <person name="Murat C."/>
            <person name="Riley R."/>
            <person name="Ohm R."/>
            <person name="Sun H."/>
            <person name="Tunlid A."/>
            <person name="Henrissat B."/>
            <person name="Grigoriev I.V."/>
            <person name="Hibbett D.S."/>
            <person name="Martin F."/>
        </authorList>
    </citation>
    <scope>NUCLEOTIDE SEQUENCE [LARGE SCALE GENOMIC DNA]</scope>
    <source>
        <strain evidence="2">Ve08.2h10</strain>
    </source>
</reference>
<dbReference type="OrthoDB" id="2158839at2759"/>
<protein>
    <submittedName>
        <fullName evidence="1">Uncharacterized protein</fullName>
    </submittedName>
</protein>
<keyword evidence="2" id="KW-1185">Reference proteome</keyword>
<dbReference type="EMBL" id="KN825284">
    <property type="protein sequence ID" value="KIK92403.1"/>
    <property type="molecule type" value="Genomic_DNA"/>
</dbReference>
<dbReference type="Proteomes" id="UP000054538">
    <property type="component" value="Unassembled WGS sequence"/>
</dbReference>
<feature type="non-terminal residue" evidence="1">
    <location>
        <position position="1"/>
    </location>
</feature>
<dbReference type="HOGENOM" id="CLU_131643_2_1_1"/>
<dbReference type="AlphaFoldDB" id="A0A0D0DLW3"/>
<evidence type="ECO:0000313" key="2">
    <source>
        <dbReference type="Proteomes" id="UP000054538"/>
    </source>
</evidence>
<dbReference type="InParanoid" id="A0A0D0DLW3"/>
<proteinExistence type="predicted"/>
<organism evidence="1 2">
    <name type="scientific">Paxillus rubicundulus Ve08.2h10</name>
    <dbReference type="NCBI Taxonomy" id="930991"/>
    <lineage>
        <taxon>Eukaryota</taxon>
        <taxon>Fungi</taxon>
        <taxon>Dikarya</taxon>
        <taxon>Basidiomycota</taxon>
        <taxon>Agaricomycotina</taxon>
        <taxon>Agaricomycetes</taxon>
        <taxon>Agaricomycetidae</taxon>
        <taxon>Boletales</taxon>
        <taxon>Paxilineae</taxon>
        <taxon>Paxillaceae</taxon>
        <taxon>Paxillus</taxon>
    </lineage>
</organism>
<sequence length="68" mass="8115">LPMCSICLGQFSHNVIYCNTTHTWDKVHPTFAKHHRMALYAKDRHLLCCKWKKDEGFNEKHDTKHIYS</sequence>
<reference evidence="1 2" key="1">
    <citation type="submission" date="2014-04" db="EMBL/GenBank/DDBJ databases">
        <authorList>
            <consortium name="DOE Joint Genome Institute"/>
            <person name="Kuo A."/>
            <person name="Kohler A."/>
            <person name="Jargeat P."/>
            <person name="Nagy L.G."/>
            <person name="Floudas D."/>
            <person name="Copeland A."/>
            <person name="Barry K.W."/>
            <person name="Cichocki N."/>
            <person name="Veneault-Fourrey C."/>
            <person name="LaButti K."/>
            <person name="Lindquist E.A."/>
            <person name="Lipzen A."/>
            <person name="Lundell T."/>
            <person name="Morin E."/>
            <person name="Murat C."/>
            <person name="Sun H."/>
            <person name="Tunlid A."/>
            <person name="Henrissat B."/>
            <person name="Grigoriev I.V."/>
            <person name="Hibbett D.S."/>
            <person name="Martin F."/>
            <person name="Nordberg H.P."/>
            <person name="Cantor M.N."/>
            <person name="Hua S.X."/>
        </authorList>
    </citation>
    <scope>NUCLEOTIDE SEQUENCE [LARGE SCALE GENOMIC DNA]</scope>
    <source>
        <strain evidence="1 2">Ve08.2h10</strain>
    </source>
</reference>
<accession>A0A0D0DLW3</accession>
<feature type="non-terminal residue" evidence="1">
    <location>
        <position position="68"/>
    </location>
</feature>